<dbReference type="PANTHER" id="PTHR38340:SF1">
    <property type="entry name" value="S-LAYER PROTEIN"/>
    <property type="match status" value="1"/>
</dbReference>
<dbReference type="InterPro" id="IPR018511">
    <property type="entry name" value="Hemolysin-typ_Ca-bd_CS"/>
</dbReference>
<dbReference type="PRINTS" id="PR00313">
    <property type="entry name" value="CABNDNGRPT"/>
</dbReference>
<organism evidence="3 4">
    <name type="scientific">Methylorubrum salsuginis</name>
    <dbReference type="NCBI Taxonomy" id="414703"/>
    <lineage>
        <taxon>Bacteria</taxon>
        <taxon>Pseudomonadati</taxon>
        <taxon>Pseudomonadota</taxon>
        <taxon>Alphaproteobacteria</taxon>
        <taxon>Hyphomicrobiales</taxon>
        <taxon>Methylobacteriaceae</taxon>
        <taxon>Methylorubrum</taxon>
    </lineage>
</organism>
<dbReference type="Proteomes" id="UP000198804">
    <property type="component" value="Unassembled WGS sequence"/>
</dbReference>
<gene>
    <name evidence="3" type="ORF">SAMN04488125_104102</name>
</gene>
<dbReference type="Gene3D" id="2.150.10.10">
    <property type="entry name" value="Serralysin-like metalloprotease, C-terminal"/>
    <property type="match status" value="4"/>
</dbReference>
<accession>A0A1I4C852</accession>
<proteinExistence type="predicted"/>
<dbReference type="Pfam" id="PF00353">
    <property type="entry name" value="HemolysinCabind"/>
    <property type="match status" value="4"/>
</dbReference>
<dbReference type="PROSITE" id="PS00330">
    <property type="entry name" value="HEMOLYSIN_CALCIUM"/>
    <property type="match status" value="3"/>
</dbReference>
<evidence type="ECO:0000313" key="3">
    <source>
        <dbReference type="EMBL" id="SFK77328.1"/>
    </source>
</evidence>
<reference evidence="4" key="1">
    <citation type="submission" date="2016-10" db="EMBL/GenBank/DDBJ databases">
        <authorList>
            <person name="Varghese N."/>
            <person name="Submissions S."/>
        </authorList>
    </citation>
    <scope>NUCLEOTIDE SEQUENCE [LARGE SCALE GENOMIC DNA]</scope>
    <source>
        <strain evidence="4">CGMCC 1.6474</strain>
    </source>
</reference>
<dbReference type="GO" id="GO:0005576">
    <property type="term" value="C:extracellular region"/>
    <property type="evidence" value="ECO:0007669"/>
    <property type="project" value="UniProtKB-SubCell"/>
</dbReference>
<dbReference type="InterPro" id="IPR050557">
    <property type="entry name" value="RTX_toxin/Mannuronan_C5-epim"/>
</dbReference>
<sequence length="384" mass="39558">MSFLKKINDADDEIGSAFKVNLVKQIVSSKDTVLPANVLNLVLTGKGSINGTGNALDNVITGNAARNMLNGEAGNDRLIGGGGNDSLRGGDGKDHLFGDAGDDFLFGGIGDDWMDGGAGKDWLLGEAGNDRLYGGADADKLSGGDGNDHLYGGAGTDELRGGVGNDWLDGGAGADVMNGGSGSNTYIVDDVGDKVEDYSSGNNEISTVIARVSYDAFENRHIDNITLIGKDQIGAIGNEQDNVITGNAAVNVLQGWGGNDTLIGGAGADRLFGGAGHDSFVFKALSDSPGGRAGHDIIGDQYDSFTRGDRIDLRAIDANTKLAGDQAFTLVKAFGGHAGELQVTKIKGSTDHVLVSADVNGDAKADFAVEVFTKIQLQAGDFLL</sequence>
<comment type="subcellular location">
    <subcellularLocation>
        <location evidence="1">Secreted</location>
    </subcellularLocation>
</comment>
<dbReference type="AlphaFoldDB" id="A0A1I4C852"/>
<evidence type="ECO:0000256" key="2">
    <source>
        <dbReference type="ARBA" id="ARBA00022525"/>
    </source>
</evidence>
<keyword evidence="4" id="KW-1185">Reference proteome</keyword>
<dbReference type="SUPFAM" id="SSF51120">
    <property type="entry name" value="beta-Roll"/>
    <property type="match status" value="2"/>
</dbReference>
<evidence type="ECO:0000256" key="1">
    <source>
        <dbReference type="ARBA" id="ARBA00004613"/>
    </source>
</evidence>
<dbReference type="InterPro" id="IPR001343">
    <property type="entry name" value="Hemolysn_Ca-bd"/>
</dbReference>
<dbReference type="GO" id="GO:0005509">
    <property type="term" value="F:calcium ion binding"/>
    <property type="evidence" value="ECO:0007669"/>
    <property type="project" value="InterPro"/>
</dbReference>
<dbReference type="STRING" id="414703.SAMN04488125_104102"/>
<protein>
    <submittedName>
        <fullName evidence="3">Hemolysin-type calcium-binding repeat-containing protein</fullName>
    </submittedName>
</protein>
<dbReference type="PANTHER" id="PTHR38340">
    <property type="entry name" value="S-LAYER PROTEIN"/>
    <property type="match status" value="1"/>
</dbReference>
<dbReference type="EMBL" id="FOSV01000004">
    <property type="protein sequence ID" value="SFK77328.1"/>
    <property type="molecule type" value="Genomic_DNA"/>
</dbReference>
<evidence type="ECO:0000313" key="4">
    <source>
        <dbReference type="Proteomes" id="UP000198804"/>
    </source>
</evidence>
<dbReference type="InterPro" id="IPR011049">
    <property type="entry name" value="Serralysin-like_metalloprot_C"/>
</dbReference>
<keyword evidence="2" id="KW-0964">Secreted</keyword>
<name>A0A1I4C852_9HYPH</name>